<dbReference type="AlphaFoldDB" id="A0A168CQB2"/>
<dbReference type="Pfam" id="PF03992">
    <property type="entry name" value="ABM"/>
    <property type="match status" value="1"/>
</dbReference>
<protein>
    <submittedName>
        <fullName evidence="2">Dimeric alpha-beta barrel</fullName>
    </submittedName>
</protein>
<dbReference type="Gene3D" id="3.30.70.100">
    <property type="match status" value="1"/>
</dbReference>
<dbReference type="OrthoDB" id="10011777at2759"/>
<feature type="domain" description="ABM" evidence="1">
    <location>
        <begin position="7"/>
        <end position="95"/>
    </location>
</feature>
<evidence type="ECO:0000313" key="2">
    <source>
        <dbReference type="EMBL" id="KZZ96885.1"/>
    </source>
</evidence>
<dbReference type="PROSITE" id="PS51725">
    <property type="entry name" value="ABM"/>
    <property type="match status" value="1"/>
</dbReference>
<organism evidence="2 3">
    <name type="scientific">Ascosphaera apis ARSEF 7405</name>
    <dbReference type="NCBI Taxonomy" id="392613"/>
    <lineage>
        <taxon>Eukaryota</taxon>
        <taxon>Fungi</taxon>
        <taxon>Dikarya</taxon>
        <taxon>Ascomycota</taxon>
        <taxon>Pezizomycotina</taxon>
        <taxon>Eurotiomycetes</taxon>
        <taxon>Eurotiomycetidae</taxon>
        <taxon>Onygenales</taxon>
        <taxon>Ascosphaeraceae</taxon>
        <taxon>Ascosphaera</taxon>
    </lineage>
</organism>
<dbReference type="PANTHER" id="PTHR40624:SF1">
    <property type="entry name" value="BIOSYNTHESIS MONOOXYGENASE, PUTATIVE (AFU_ORTHOLOGUE AFUA_1G12025)-RELATED"/>
    <property type="match status" value="1"/>
</dbReference>
<name>A0A168CQB2_9EURO</name>
<dbReference type="InterPro" id="IPR007138">
    <property type="entry name" value="ABM_dom"/>
</dbReference>
<dbReference type="VEuPathDB" id="FungiDB:AAP_00528"/>
<gene>
    <name evidence="2" type="ORF">AAP_00528</name>
</gene>
<dbReference type="SUPFAM" id="SSF54909">
    <property type="entry name" value="Dimeric alpha+beta barrel"/>
    <property type="match status" value="1"/>
</dbReference>
<accession>A0A168CQB2</accession>
<reference evidence="2 3" key="1">
    <citation type="journal article" date="2016" name="Genome Biol. Evol.">
        <title>Divergent and convergent evolution of fungal pathogenicity.</title>
        <authorList>
            <person name="Shang Y."/>
            <person name="Xiao G."/>
            <person name="Zheng P."/>
            <person name="Cen K."/>
            <person name="Zhan S."/>
            <person name="Wang C."/>
        </authorList>
    </citation>
    <scope>NUCLEOTIDE SEQUENCE [LARGE SCALE GENOMIC DNA]</scope>
    <source>
        <strain evidence="2 3">ARSEF 7405</strain>
    </source>
</reference>
<comment type="caution">
    <text evidence="2">The sequence shown here is derived from an EMBL/GenBank/DDBJ whole genome shotgun (WGS) entry which is preliminary data.</text>
</comment>
<keyword evidence="3" id="KW-1185">Reference proteome</keyword>
<dbReference type="PANTHER" id="PTHR40624">
    <property type="entry name" value="BIOSYNTHESIS MONOOXYGENASE, PUTATIVE (AFU_ORTHOLOGUE AFUA_1G12025)-RELATED"/>
    <property type="match status" value="1"/>
</dbReference>
<evidence type="ECO:0000313" key="3">
    <source>
        <dbReference type="Proteomes" id="UP000242877"/>
    </source>
</evidence>
<sequence length="126" mass="13778">MSAAVPMNAIVTFKAAPGKADAVISMYNEYAEKVKKNETDCSTFYCIRLKDTDDFICVEKYTDFQAQEDHVIGDDFKAFKEKISPLLETPIVTKIGFNVGGFEGRKSSSGSGSGKGGIKYKILSVK</sequence>
<evidence type="ECO:0000259" key="1">
    <source>
        <dbReference type="PROSITE" id="PS51725"/>
    </source>
</evidence>
<proteinExistence type="predicted"/>
<dbReference type="InterPro" id="IPR011008">
    <property type="entry name" value="Dimeric_a/b-barrel"/>
</dbReference>
<dbReference type="Proteomes" id="UP000242877">
    <property type="component" value="Unassembled WGS sequence"/>
</dbReference>
<dbReference type="EMBL" id="AZGZ01000002">
    <property type="protein sequence ID" value="KZZ96885.1"/>
    <property type="molecule type" value="Genomic_DNA"/>
</dbReference>